<evidence type="ECO:0000313" key="9">
    <source>
        <dbReference type="EMBL" id="KAL2055918.1"/>
    </source>
</evidence>
<reference evidence="9 10" key="1">
    <citation type="submission" date="2024-09" db="EMBL/GenBank/DDBJ databases">
        <title>Rethinking Asexuality: The Enigmatic Case of Functional Sexual Genes in Lepraria (Stereocaulaceae).</title>
        <authorList>
            <person name="Doellman M."/>
            <person name="Sun Y."/>
            <person name="Barcenas-Pena A."/>
            <person name="Lumbsch H.T."/>
            <person name="Grewe F."/>
        </authorList>
    </citation>
    <scope>NUCLEOTIDE SEQUENCE [LARGE SCALE GENOMIC DNA]</scope>
    <source>
        <strain evidence="9 10">Grewe 0041</strain>
    </source>
</reference>
<evidence type="ECO:0000313" key="10">
    <source>
        <dbReference type="Proteomes" id="UP001590951"/>
    </source>
</evidence>
<evidence type="ECO:0000256" key="5">
    <source>
        <dbReference type="ARBA" id="ARBA00023159"/>
    </source>
</evidence>
<comment type="caution">
    <text evidence="9">The sequence shown here is derived from an EMBL/GenBank/DDBJ whole genome shotgun (WGS) entry which is preliminary data.</text>
</comment>
<organism evidence="9 10">
    <name type="scientific">Lepraria finkii</name>
    <dbReference type="NCBI Taxonomy" id="1340010"/>
    <lineage>
        <taxon>Eukaryota</taxon>
        <taxon>Fungi</taxon>
        <taxon>Dikarya</taxon>
        <taxon>Ascomycota</taxon>
        <taxon>Pezizomycotina</taxon>
        <taxon>Lecanoromycetes</taxon>
        <taxon>OSLEUM clade</taxon>
        <taxon>Lecanoromycetidae</taxon>
        <taxon>Lecanorales</taxon>
        <taxon>Lecanorineae</taxon>
        <taxon>Stereocaulaceae</taxon>
        <taxon>Lepraria</taxon>
    </lineage>
</organism>
<keyword evidence="4 8" id="KW-0805">Transcription regulation</keyword>
<keyword evidence="7 8" id="KW-0539">Nucleus</keyword>
<dbReference type="EMBL" id="JBHFEH010000009">
    <property type="protein sequence ID" value="KAL2055918.1"/>
    <property type="molecule type" value="Genomic_DNA"/>
</dbReference>
<keyword evidence="6 8" id="KW-0804">Transcription</keyword>
<dbReference type="Proteomes" id="UP001590951">
    <property type="component" value="Unassembled WGS sequence"/>
</dbReference>
<proteinExistence type="inferred from homology"/>
<gene>
    <name evidence="9" type="ORF">ABVK25_003560</name>
</gene>
<comment type="subcellular location">
    <subcellularLocation>
        <location evidence="1 8">Nucleus</location>
    </subcellularLocation>
</comment>
<sequence length="141" mass="15978">MAEAAKSPSPFIPPPNEPLYGGYTRFELELEVPLLPLPSPPRPTNLGFPVRNPPLLPLYLNHLASLKLLQSPEFIAYLKYLQYWTRPEYIKYLSYPGSTLKALELLQEERFRTDILSPEVVGLLVREGVESSTGYMSGEKD</sequence>
<evidence type="ECO:0000256" key="2">
    <source>
        <dbReference type="ARBA" id="ARBA00006378"/>
    </source>
</evidence>
<dbReference type="Pfam" id="PF05669">
    <property type="entry name" value="Med31"/>
    <property type="match status" value="1"/>
</dbReference>
<evidence type="ECO:0000256" key="7">
    <source>
        <dbReference type="ARBA" id="ARBA00023242"/>
    </source>
</evidence>
<comment type="subunit">
    <text evidence="8">Component of the Mediator complex.</text>
</comment>
<dbReference type="InterPro" id="IPR038089">
    <property type="entry name" value="Med31_sf"/>
</dbReference>
<protein>
    <recommendedName>
        <fullName evidence="3 8">Mediator of RNA polymerase II transcription subunit 31</fullName>
    </recommendedName>
</protein>
<keyword evidence="5 8" id="KW-0010">Activator</keyword>
<evidence type="ECO:0000256" key="1">
    <source>
        <dbReference type="ARBA" id="ARBA00004123"/>
    </source>
</evidence>
<evidence type="ECO:0000256" key="4">
    <source>
        <dbReference type="ARBA" id="ARBA00023015"/>
    </source>
</evidence>
<dbReference type="InterPro" id="IPR008831">
    <property type="entry name" value="Mediator_Med31"/>
</dbReference>
<comment type="similarity">
    <text evidence="2 8">Belongs to the Mediator complex subunit 31 family.</text>
</comment>
<accession>A0ABR4BDJ5</accession>
<dbReference type="Gene3D" id="1.10.10.1340">
    <property type="entry name" value="Mediator of RNA polymerase II, submodule Med31 (Soh1)"/>
    <property type="match status" value="1"/>
</dbReference>
<comment type="function">
    <text evidence="8">Component of the Mediator complex, a coactivator involved in the regulated transcription of nearly all RNA polymerase II-dependent genes. Mediator functions as a bridge to convey information from gene-specific regulatory proteins to the basal RNA polymerase II transcription machinery. Mediator is recruited to promoters by direct interactions with regulatory proteins and serves as a scaffold for the assembly of a functional preinitiation complex with RNA polymerase II and the general transcription factors.</text>
</comment>
<dbReference type="PANTHER" id="PTHR13186">
    <property type="entry name" value="MEDIATOR OF RNA POLYMERASE II TRANSCRIPTION SUBUNIT 31"/>
    <property type="match status" value="1"/>
</dbReference>
<evidence type="ECO:0000256" key="8">
    <source>
        <dbReference type="RuleBase" id="RU364129"/>
    </source>
</evidence>
<name>A0ABR4BDJ5_9LECA</name>
<keyword evidence="10" id="KW-1185">Reference proteome</keyword>
<evidence type="ECO:0000256" key="6">
    <source>
        <dbReference type="ARBA" id="ARBA00023163"/>
    </source>
</evidence>
<evidence type="ECO:0000256" key="3">
    <source>
        <dbReference type="ARBA" id="ARBA00019660"/>
    </source>
</evidence>